<evidence type="ECO:0000313" key="2">
    <source>
        <dbReference type="EnsemblPlants" id="KRH74895"/>
    </source>
</evidence>
<organism evidence="1">
    <name type="scientific">Glycine max</name>
    <name type="common">Soybean</name>
    <name type="synonym">Glycine hispida</name>
    <dbReference type="NCBI Taxonomy" id="3847"/>
    <lineage>
        <taxon>Eukaryota</taxon>
        <taxon>Viridiplantae</taxon>
        <taxon>Streptophyta</taxon>
        <taxon>Embryophyta</taxon>
        <taxon>Tracheophyta</taxon>
        <taxon>Spermatophyta</taxon>
        <taxon>Magnoliopsida</taxon>
        <taxon>eudicotyledons</taxon>
        <taxon>Gunneridae</taxon>
        <taxon>Pentapetalae</taxon>
        <taxon>rosids</taxon>
        <taxon>fabids</taxon>
        <taxon>Fabales</taxon>
        <taxon>Fabaceae</taxon>
        <taxon>Papilionoideae</taxon>
        <taxon>50 kb inversion clade</taxon>
        <taxon>NPAAA clade</taxon>
        <taxon>indigoferoid/millettioid clade</taxon>
        <taxon>Phaseoleae</taxon>
        <taxon>Glycine</taxon>
        <taxon>Glycine subgen. Soja</taxon>
    </lineage>
</organism>
<dbReference type="PANTHER" id="PTHR48475:SF2">
    <property type="entry name" value="RIBONUCLEASE H"/>
    <property type="match status" value="1"/>
</dbReference>
<dbReference type="Proteomes" id="UP000008827">
    <property type="component" value="Chromosome 1"/>
</dbReference>
<gene>
    <name evidence="1" type="ORF">GLYMA_01G050300</name>
</gene>
<evidence type="ECO:0000313" key="3">
    <source>
        <dbReference type="Proteomes" id="UP000008827"/>
    </source>
</evidence>
<protein>
    <submittedName>
        <fullName evidence="1 2">Uncharacterized protein</fullName>
    </submittedName>
</protein>
<dbReference type="Gramene" id="KRH74895">
    <property type="protein sequence ID" value="KRH74895"/>
    <property type="gene ID" value="GLYMA_01G050300"/>
</dbReference>
<evidence type="ECO:0000313" key="1">
    <source>
        <dbReference type="EMBL" id="KRH74895.1"/>
    </source>
</evidence>
<keyword evidence="3" id="KW-1185">Reference proteome</keyword>
<reference evidence="1" key="3">
    <citation type="submission" date="2018-07" db="EMBL/GenBank/DDBJ databases">
        <title>WGS assembly of Glycine max.</title>
        <authorList>
            <person name="Schmutz J."/>
            <person name="Cannon S."/>
            <person name="Schlueter J."/>
            <person name="Ma J."/>
            <person name="Mitros T."/>
            <person name="Nelson W."/>
            <person name="Hyten D."/>
            <person name="Song Q."/>
            <person name="Thelen J."/>
            <person name="Cheng J."/>
            <person name="Xu D."/>
            <person name="Hellsten U."/>
            <person name="May G."/>
            <person name="Yu Y."/>
            <person name="Sakurai T."/>
            <person name="Umezawa T."/>
            <person name="Bhattacharyya M."/>
            <person name="Sandhu D."/>
            <person name="Valliyodan B."/>
            <person name="Lindquist E."/>
            <person name="Peto M."/>
            <person name="Grant D."/>
            <person name="Shu S."/>
            <person name="Goodstein D."/>
            <person name="Barry K."/>
            <person name="Futrell-Griggs M."/>
            <person name="Abernathy B."/>
            <person name="Du J."/>
            <person name="Tian Z."/>
            <person name="Zhu L."/>
            <person name="Gill N."/>
            <person name="Joshi T."/>
            <person name="Libault M."/>
            <person name="Sethuraman A."/>
            <person name="Zhang X."/>
            <person name="Shinozaki K."/>
            <person name="Nguyen H."/>
            <person name="Wing R."/>
            <person name="Cregan P."/>
            <person name="Specht J."/>
            <person name="Grimwood J."/>
            <person name="Rokhsar D."/>
            <person name="Stacey G."/>
            <person name="Shoemaker R."/>
            <person name="Jackson S."/>
        </authorList>
    </citation>
    <scope>NUCLEOTIDE SEQUENCE</scope>
    <source>
        <tissue evidence="1">Callus</tissue>
    </source>
</reference>
<dbReference type="EMBL" id="CM000834">
    <property type="protein sequence ID" value="KRH74895.1"/>
    <property type="molecule type" value="Genomic_DNA"/>
</dbReference>
<sequence>MTRKEEEPNWMTPYKNFTIRGELLPNKNKAQHFKRKASYYVIFDGKLFKKGLTTPLLKCLNNQQVNYVMKEIYERIYGLHTGGRSLTSKVV</sequence>
<reference evidence="1 2" key="1">
    <citation type="journal article" date="2010" name="Nature">
        <title>Genome sequence of the palaeopolyploid soybean.</title>
        <authorList>
            <person name="Schmutz J."/>
            <person name="Cannon S.B."/>
            <person name="Schlueter J."/>
            <person name="Ma J."/>
            <person name="Mitros T."/>
            <person name="Nelson W."/>
            <person name="Hyten D.L."/>
            <person name="Song Q."/>
            <person name="Thelen J.J."/>
            <person name="Cheng J."/>
            <person name="Xu D."/>
            <person name="Hellsten U."/>
            <person name="May G.D."/>
            <person name="Yu Y."/>
            <person name="Sakurai T."/>
            <person name="Umezawa T."/>
            <person name="Bhattacharyya M.K."/>
            <person name="Sandhu D."/>
            <person name="Valliyodan B."/>
            <person name="Lindquist E."/>
            <person name="Peto M."/>
            <person name="Grant D."/>
            <person name="Shu S."/>
            <person name="Goodstein D."/>
            <person name="Barry K."/>
            <person name="Futrell-Griggs M."/>
            <person name="Abernathy B."/>
            <person name="Du J."/>
            <person name="Tian Z."/>
            <person name="Zhu L."/>
            <person name="Gill N."/>
            <person name="Joshi T."/>
            <person name="Libault M."/>
            <person name="Sethuraman A."/>
            <person name="Zhang X.-C."/>
            <person name="Shinozaki K."/>
            <person name="Nguyen H.T."/>
            <person name="Wing R.A."/>
            <person name="Cregan P."/>
            <person name="Specht J."/>
            <person name="Grimwood J."/>
            <person name="Rokhsar D."/>
            <person name="Stacey G."/>
            <person name="Shoemaker R.C."/>
            <person name="Jackson S.A."/>
        </authorList>
    </citation>
    <scope>NUCLEOTIDE SEQUENCE</scope>
    <source>
        <strain evidence="2">cv. Williams 82</strain>
        <tissue evidence="1">Callus</tissue>
    </source>
</reference>
<proteinExistence type="predicted"/>
<dbReference type="AlphaFoldDB" id="A0A0R0LG64"/>
<dbReference type="InParanoid" id="A0A0R0LG64"/>
<reference evidence="2" key="2">
    <citation type="submission" date="2018-02" db="UniProtKB">
        <authorList>
            <consortium name="EnsemblPlants"/>
        </authorList>
    </citation>
    <scope>IDENTIFICATION</scope>
    <source>
        <strain evidence="2">Williams 82</strain>
    </source>
</reference>
<dbReference type="PANTHER" id="PTHR48475">
    <property type="entry name" value="RIBONUCLEASE H"/>
    <property type="match status" value="1"/>
</dbReference>
<dbReference type="EnsemblPlants" id="KRH74895">
    <property type="protein sequence ID" value="KRH74895"/>
    <property type="gene ID" value="GLYMA_01G050300"/>
</dbReference>
<name>A0A0R0LG64_SOYBN</name>
<accession>A0A0R0LG64</accession>